<reference evidence="1" key="1">
    <citation type="submission" date="2006-07" db="EMBL/GenBank/DDBJ databases">
        <title>Large-scale analysis of RIKEN Arabidopsis full-length (RAFL) cDNAs.</title>
        <authorList>
            <person name="Totoki Y."/>
            <person name="Seki M."/>
            <person name="Ishida J."/>
            <person name="Nakajima M."/>
            <person name="Enju A."/>
            <person name="Morosawa T."/>
            <person name="Kamiya A."/>
            <person name="Narusaka M."/>
            <person name="Shin-i T."/>
            <person name="Nakagawa M."/>
            <person name="Sakamoto N."/>
            <person name="Oishi K."/>
            <person name="Kohara Y."/>
            <person name="Kobayashi M."/>
            <person name="Toyoda A."/>
            <person name="Sakaki Y."/>
            <person name="Sakurai T."/>
            <person name="Iida K."/>
            <person name="Akiyama K."/>
            <person name="Satou M."/>
            <person name="Toyoda T."/>
            <person name="Konagaya A."/>
            <person name="Carninci P."/>
            <person name="Kawai J."/>
            <person name="Hayashizaki Y."/>
            <person name="Shinozaki K."/>
        </authorList>
    </citation>
    <scope>NUCLEOTIDE SEQUENCE</scope>
</reference>
<evidence type="ECO:0000313" key="1">
    <source>
        <dbReference type="EMBL" id="BAF01833.1"/>
    </source>
</evidence>
<dbReference type="EMBL" id="AK230010">
    <property type="protein sequence ID" value="BAF01833.1"/>
    <property type="molecule type" value="mRNA"/>
</dbReference>
<dbReference type="AlphaFoldDB" id="Q0WM24"/>
<accession>Q0WM24</accession>
<name>Q0WM24_ARATH</name>
<sequence length="46" mass="5757">MYYFPKRNEIYVMREPTFPRSGLLISKRRIRYLPLLLTLLARYFLF</sequence>
<organism evidence="1">
    <name type="scientific">Arabidopsis thaliana</name>
    <name type="common">Mouse-ear cress</name>
    <dbReference type="NCBI Taxonomy" id="3702"/>
    <lineage>
        <taxon>Eukaryota</taxon>
        <taxon>Viridiplantae</taxon>
        <taxon>Streptophyta</taxon>
        <taxon>Embryophyta</taxon>
        <taxon>Tracheophyta</taxon>
        <taxon>Spermatophyta</taxon>
        <taxon>Magnoliopsida</taxon>
        <taxon>eudicotyledons</taxon>
        <taxon>Gunneridae</taxon>
        <taxon>Pentapetalae</taxon>
        <taxon>rosids</taxon>
        <taxon>malvids</taxon>
        <taxon>Brassicales</taxon>
        <taxon>Brassicaceae</taxon>
        <taxon>Camelineae</taxon>
        <taxon>Arabidopsis</taxon>
    </lineage>
</organism>
<protein>
    <submittedName>
        <fullName evidence="1">Uncharacterized protein</fullName>
    </submittedName>
</protein>
<proteinExistence type="evidence at transcript level"/>